<comment type="caution">
    <text evidence="1">The sequence shown here is derived from an EMBL/GenBank/DDBJ whole genome shotgun (WGS) entry which is preliminary data.</text>
</comment>
<proteinExistence type="predicted"/>
<protein>
    <submittedName>
        <fullName evidence="1">Uncharacterized protein</fullName>
    </submittedName>
</protein>
<organism evidence="1 2">
    <name type="scientific">Desulfofundulus luciae</name>
    <dbReference type="NCBI Taxonomy" id="74702"/>
    <lineage>
        <taxon>Bacteria</taxon>
        <taxon>Bacillati</taxon>
        <taxon>Bacillota</taxon>
        <taxon>Clostridia</taxon>
        <taxon>Eubacteriales</taxon>
        <taxon>Peptococcaceae</taxon>
        <taxon>Desulfofundulus</taxon>
    </lineage>
</organism>
<reference evidence="1 2" key="1">
    <citation type="submission" date="2023-07" db="EMBL/GenBank/DDBJ databases">
        <title>Genomic Encyclopedia of Type Strains, Phase IV (KMG-IV): sequencing the most valuable type-strain genomes for metagenomic binning, comparative biology and taxonomic classification.</title>
        <authorList>
            <person name="Goeker M."/>
        </authorList>
    </citation>
    <scope>NUCLEOTIDE SEQUENCE [LARGE SCALE GENOMIC DNA]</scope>
    <source>
        <strain evidence="1 2">DSM 12396</strain>
    </source>
</reference>
<gene>
    <name evidence="1" type="ORF">J2Z49_002316</name>
</gene>
<evidence type="ECO:0000313" key="2">
    <source>
        <dbReference type="Proteomes" id="UP001225644"/>
    </source>
</evidence>
<dbReference type="EMBL" id="JAUSUX010000020">
    <property type="protein sequence ID" value="MDQ0287197.1"/>
    <property type="molecule type" value="Genomic_DNA"/>
</dbReference>
<dbReference type="Proteomes" id="UP001225644">
    <property type="component" value="Unassembled WGS sequence"/>
</dbReference>
<keyword evidence="2" id="KW-1185">Reference proteome</keyword>
<evidence type="ECO:0000313" key="1">
    <source>
        <dbReference type="EMBL" id="MDQ0287197.1"/>
    </source>
</evidence>
<sequence length="57" mass="6259">MAWLVKVEVGGDTCFSREQVKLWKEYLLSFGIDSCTGGFVGASWAGEIVAGIREEEC</sequence>
<name>A0ABU0B4K6_9FIRM</name>
<accession>A0ABU0B4K6</accession>